<evidence type="ECO:0000256" key="8">
    <source>
        <dbReference type="ARBA" id="ARBA00023002"/>
    </source>
</evidence>
<dbReference type="SUPFAM" id="SSF48264">
    <property type="entry name" value="Cytochrome P450"/>
    <property type="match status" value="1"/>
</dbReference>
<evidence type="ECO:0000256" key="7">
    <source>
        <dbReference type="ARBA" id="ARBA00022989"/>
    </source>
</evidence>
<keyword evidence="6 12" id="KW-0479">Metal-binding</keyword>
<dbReference type="RefSeq" id="XP_015958946.1">
    <property type="nucleotide sequence ID" value="XM_016103460.3"/>
</dbReference>
<accession>A0A6P4D3Y1</accession>
<dbReference type="PRINTS" id="PR00463">
    <property type="entry name" value="EP450I"/>
</dbReference>
<sequence>MEIQFSYVIIISILFATTLWLTKNLKQNSHTQKLPPGPWKLPLIGNLHQLASAGSLPHHALQNLSLKYGPIMHLKLGQVSAVVVSSSDVAKEIMKTHDHAFLQRPEFHSVAIFTYGSKDVAFAPYGDYWRQIRKMCTLELLSSKRVQSFAFIREQEVCNLIESIHSCVGSEVNVSEKVFSMVSTTVSRATFGNKTKDHEEFVGVVKEVAKMTGGFDLVDLFPCLKVVTMDKAKMELQKKQDLILENIIREHKVNLKMRSKEGMVVGEKRHENLIDVLLRIQQSGDLQVPLTDDSIKAIIWDMFAAGTDTSSTVLEWTMMELMRNPSAMKKLQAEIRGRETLLREHDVEELVYLKSVIKEALRLHAPVPLLLPRECTEATKVNGYDIPKKAKVIVNAWAIGRDPKHWDDALSFKPERFHGSCVDFRGSNFEYIPFGAGRRMCPGISFGLSNVEYALAKLLYHFNWQVPKGIKAQDLDVSETFGSVSGIKNSLFLVPTPYIS</sequence>
<dbReference type="FunFam" id="1.10.630.10:FF:000043">
    <property type="entry name" value="Cytochrome P450 99A2"/>
    <property type="match status" value="1"/>
</dbReference>
<comment type="subcellular location">
    <subcellularLocation>
        <location evidence="2">Membrane</location>
    </subcellularLocation>
</comment>
<comment type="cofactor">
    <cofactor evidence="1 12">
        <name>heme</name>
        <dbReference type="ChEBI" id="CHEBI:30413"/>
    </cofactor>
</comment>
<evidence type="ECO:0000256" key="10">
    <source>
        <dbReference type="ARBA" id="ARBA00023033"/>
    </source>
</evidence>
<comment type="similarity">
    <text evidence="3 13">Belongs to the cytochrome P450 family.</text>
</comment>
<dbReference type="GO" id="GO:0016020">
    <property type="term" value="C:membrane"/>
    <property type="evidence" value="ECO:0007669"/>
    <property type="project" value="UniProtKB-SubCell"/>
</dbReference>
<protein>
    <submittedName>
        <fullName evidence="16">Cytochrome P450 71D8-like</fullName>
    </submittedName>
</protein>
<keyword evidence="10 13" id="KW-0503">Monooxygenase</keyword>
<dbReference type="AlphaFoldDB" id="A0A6P4D3Y1"/>
<dbReference type="Proteomes" id="UP000515211">
    <property type="component" value="Chromosome 4"/>
</dbReference>
<dbReference type="InterPro" id="IPR001128">
    <property type="entry name" value="Cyt_P450"/>
</dbReference>
<dbReference type="InterPro" id="IPR002401">
    <property type="entry name" value="Cyt_P450_E_grp-I"/>
</dbReference>
<dbReference type="PANTHER" id="PTHR47955:SF9">
    <property type="entry name" value="PREMNASPIRODIENE OXYGENASE-LIKE"/>
    <property type="match status" value="1"/>
</dbReference>
<dbReference type="Gene3D" id="1.10.630.10">
    <property type="entry name" value="Cytochrome P450"/>
    <property type="match status" value="1"/>
</dbReference>
<keyword evidence="11 14" id="KW-0472">Membrane</keyword>
<keyword evidence="5 14" id="KW-0812">Transmembrane</keyword>
<dbReference type="PROSITE" id="PS00086">
    <property type="entry name" value="CYTOCHROME_P450"/>
    <property type="match status" value="1"/>
</dbReference>
<dbReference type="GO" id="GO:0016705">
    <property type="term" value="F:oxidoreductase activity, acting on paired donors, with incorporation or reduction of molecular oxygen"/>
    <property type="evidence" value="ECO:0007669"/>
    <property type="project" value="InterPro"/>
</dbReference>
<evidence type="ECO:0000256" key="12">
    <source>
        <dbReference type="PIRSR" id="PIRSR602401-1"/>
    </source>
</evidence>
<dbReference type="KEGG" id="adu:107482870"/>
<evidence type="ECO:0000256" key="1">
    <source>
        <dbReference type="ARBA" id="ARBA00001971"/>
    </source>
</evidence>
<evidence type="ECO:0000256" key="4">
    <source>
        <dbReference type="ARBA" id="ARBA00022617"/>
    </source>
</evidence>
<evidence type="ECO:0000256" key="14">
    <source>
        <dbReference type="SAM" id="Phobius"/>
    </source>
</evidence>
<keyword evidence="7 14" id="KW-1133">Transmembrane helix</keyword>
<evidence type="ECO:0000256" key="13">
    <source>
        <dbReference type="RuleBase" id="RU000461"/>
    </source>
</evidence>
<dbReference type="CDD" id="cd11072">
    <property type="entry name" value="CYP71-like"/>
    <property type="match status" value="1"/>
</dbReference>
<keyword evidence="15" id="KW-1185">Reference proteome</keyword>
<evidence type="ECO:0000313" key="16">
    <source>
        <dbReference type="RefSeq" id="XP_015958946.1"/>
    </source>
</evidence>
<gene>
    <name evidence="16" type="primary">LOC107482870</name>
</gene>
<dbReference type="PANTHER" id="PTHR47955">
    <property type="entry name" value="CYTOCHROME P450 FAMILY 71 PROTEIN"/>
    <property type="match status" value="1"/>
</dbReference>
<evidence type="ECO:0000313" key="15">
    <source>
        <dbReference type="Proteomes" id="UP000515211"/>
    </source>
</evidence>
<keyword evidence="4 12" id="KW-0349">Heme</keyword>
<organism evidence="15 16">
    <name type="scientific">Arachis duranensis</name>
    <name type="common">Wild peanut</name>
    <dbReference type="NCBI Taxonomy" id="130453"/>
    <lineage>
        <taxon>Eukaryota</taxon>
        <taxon>Viridiplantae</taxon>
        <taxon>Streptophyta</taxon>
        <taxon>Embryophyta</taxon>
        <taxon>Tracheophyta</taxon>
        <taxon>Spermatophyta</taxon>
        <taxon>Magnoliopsida</taxon>
        <taxon>eudicotyledons</taxon>
        <taxon>Gunneridae</taxon>
        <taxon>Pentapetalae</taxon>
        <taxon>rosids</taxon>
        <taxon>fabids</taxon>
        <taxon>Fabales</taxon>
        <taxon>Fabaceae</taxon>
        <taxon>Papilionoideae</taxon>
        <taxon>50 kb inversion clade</taxon>
        <taxon>dalbergioids sensu lato</taxon>
        <taxon>Dalbergieae</taxon>
        <taxon>Pterocarpus clade</taxon>
        <taxon>Arachis</taxon>
    </lineage>
</organism>
<evidence type="ECO:0000256" key="11">
    <source>
        <dbReference type="ARBA" id="ARBA00023136"/>
    </source>
</evidence>
<dbReference type="PRINTS" id="PR00385">
    <property type="entry name" value="P450"/>
</dbReference>
<dbReference type="InterPro" id="IPR017972">
    <property type="entry name" value="Cyt_P450_CS"/>
</dbReference>
<dbReference type="GO" id="GO:0020037">
    <property type="term" value="F:heme binding"/>
    <property type="evidence" value="ECO:0007669"/>
    <property type="project" value="InterPro"/>
</dbReference>
<dbReference type="Pfam" id="PF00067">
    <property type="entry name" value="p450"/>
    <property type="match status" value="1"/>
</dbReference>
<dbReference type="GO" id="GO:0004497">
    <property type="term" value="F:monooxygenase activity"/>
    <property type="evidence" value="ECO:0007669"/>
    <property type="project" value="UniProtKB-KW"/>
</dbReference>
<feature type="binding site" description="axial binding residue" evidence="12">
    <location>
        <position position="441"/>
    </location>
    <ligand>
        <name>heme</name>
        <dbReference type="ChEBI" id="CHEBI:30413"/>
    </ligand>
    <ligandPart>
        <name>Fe</name>
        <dbReference type="ChEBI" id="CHEBI:18248"/>
    </ligandPart>
</feature>
<dbReference type="GO" id="GO:0005506">
    <property type="term" value="F:iron ion binding"/>
    <property type="evidence" value="ECO:0007669"/>
    <property type="project" value="InterPro"/>
</dbReference>
<reference evidence="16" key="2">
    <citation type="submission" date="2025-08" db="UniProtKB">
        <authorList>
            <consortium name="RefSeq"/>
        </authorList>
    </citation>
    <scope>IDENTIFICATION</scope>
    <source>
        <tissue evidence="16">Whole plant</tissue>
    </source>
</reference>
<evidence type="ECO:0000256" key="6">
    <source>
        <dbReference type="ARBA" id="ARBA00022723"/>
    </source>
</evidence>
<keyword evidence="9 12" id="KW-0408">Iron</keyword>
<proteinExistence type="inferred from homology"/>
<dbReference type="OrthoDB" id="2789670at2759"/>
<dbReference type="InterPro" id="IPR036396">
    <property type="entry name" value="Cyt_P450_sf"/>
</dbReference>
<reference evidence="15" key="1">
    <citation type="journal article" date="2016" name="Nat. Genet.">
        <title>The genome sequences of Arachis duranensis and Arachis ipaensis, the diploid ancestors of cultivated peanut.</title>
        <authorList>
            <person name="Bertioli D.J."/>
            <person name="Cannon S.B."/>
            <person name="Froenicke L."/>
            <person name="Huang G."/>
            <person name="Farmer A.D."/>
            <person name="Cannon E.K."/>
            <person name="Liu X."/>
            <person name="Gao D."/>
            <person name="Clevenger J."/>
            <person name="Dash S."/>
            <person name="Ren L."/>
            <person name="Moretzsohn M.C."/>
            <person name="Shirasawa K."/>
            <person name="Huang W."/>
            <person name="Vidigal B."/>
            <person name="Abernathy B."/>
            <person name="Chu Y."/>
            <person name="Niederhuth C.E."/>
            <person name="Umale P."/>
            <person name="Araujo A.C."/>
            <person name="Kozik A."/>
            <person name="Kim K.D."/>
            <person name="Burow M.D."/>
            <person name="Varshney R.K."/>
            <person name="Wang X."/>
            <person name="Zhang X."/>
            <person name="Barkley N."/>
            <person name="Guimaraes P.M."/>
            <person name="Isobe S."/>
            <person name="Guo B."/>
            <person name="Liao B."/>
            <person name="Stalker H.T."/>
            <person name="Schmitz R.J."/>
            <person name="Scheffler B.E."/>
            <person name="Leal-Bertioli S.C."/>
            <person name="Xun X."/>
            <person name="Jackson S.A."/>
            <person name="Michelmore R."/>
            <person name="Ozias-Akins P."/>
        </authorList>
    </citation>
    <scope>NUCLEOTIDE SEQUENCE [LARGE SCALE GENOMIC DNA]</scope>
    <source>
        <strain evidence="15">cv. V14167</strain>
    </source>
</reference>
<keyword evidence="8 13" id="KW-0560">Oxidoreductase</keyword>
<dbReference type="GeneID" id="107482870"/>
<evidence type="ECO:0000256" key="3">
    <source>
        <dbReference type="ARBA" id="ARBA00010617"/>
    </source>
</evidence>
<evidence type="ECO:0000256" key="9">
    <source>
        <dbReference type="ARBA" id="ARBA00023004"/>
    </source>
</evidence>
<feature type="transmembrane region" description="Helical" evidence="14">
    <location>
        <begin position="6"/>
        <end position="22"/>
    </location>
</feature>
<name>A0A6P4D3Y1_ARADU</name>
<evidence type="ECO:0000256" key="5">
    <source>
        <dbReference type="ARBA" id="ARBA00022692"/>
    </source>
</evidence>
<evidence type="ECO:0000256" key="2">
    <source>
        <dbReference type="ARBA" id="ARBA00004370"/>
    </source>
</evidence>